<keyword evidence="4" id="KW-1185">Reference proteome</keyword>
<feature type="transmembrane region" description="Helical" evidence="1">
    <location>
        <begin position="271"/>
        <end position="288"/>
    </location>
</feature>
<dbReference type="PANTHER" id="PTHR23028">
    <property type="entry name" value="ACETYLTRANSFERASE"/>
    <property type="match status" value="1"/>
</dbReference>
<feature type="transmembrane region" description="Helical" evidence="1">
    <location>
        <begin position="79"/>
        <end position="101"/>
    </location>
</feature>
<feature type="domain" description="Acyltransferase 3" evidence="2">
    <location>
        <begin position="4"/>
        <end position="316"/>
    </location>
</feature>
<dbReference type="Pfam" id="PF01757">
    <property type="entry name" value="Acyl_transf_3"/>
    <property type="match status" value="1"/>
</dbReference>
<protein>
    <recommendedName>
        <fullName evidence="2">Acyltransferase 3 domain-containing protein</fullName>
    </recommendedName>
</protein>
<dbReference type="AlphaFoldDB" id="A0A1X9NET0"/>
<dbReference type="InterPro" id="IPR050879">
    <property type="entry name" value="Acyltransferase_3"/>
</dbReference>
<evidence type="ECO:0000313" key="4">
    <source>
        <dbReference type="Proteomes" id="UP000193450"/>
    </source>
</evidence>
<dbReference type="STRING" id="716816.BST96_12955"/>
<feature type="transmembrane region" description="Helical" evidence="1">
    <location>
        <begin position="36"/>
        <end position="58"/>
    </location>
</feature>
<keyword evidence="1" id="KW-1133">Transmembrane helix</keyword>
<feature type="transmembrane region" description="Helical" evidence="1">
    <location>
        <begin position="178"/>
        <end position="199"/>
    </location>
</feature>
<sequence>MLRNLQLLRFIAAFLVLVYHSRKVFTALGGDSDWLMAVAQYGGFGVDIFFVISGFVIWHTTFGQAGKSIHCLSFVRRRLFRIYLGYWPYYLLAALALLYIGERDPAVIDWWRSFFLINPTIKHQVLGVSWSLAYELYFYALFTPLLLLSRNTARNLIIVMLVVVIVINKLVLTHKLGIGIVLSPYLIEFFAGCLIAIFMQRMNSRVVIAALVVVMVAALFYAVNYASRFNMGRIEGFGVVAISLVALMVLLENRGLYQAGRWLTFLGDSSYSLYLSHFIVITLLMSFLKGVDLALGQPLVWIIYWAFLLFIIAISALNYHYIERPLYRYALKYWPSPALRQRLKGVPKPVGNKPE</sequence>
<dbReference type="InterPro" id="IPR002656">
    <property type="entry name" value="Acyl_transf_3_dom"/>
</dbReference>
<evidence type="ECO:0000256" key="1">
    <source>
        <dbReference type="SAM" id="Phobius"/>
    </source>
</evidence>
<feature type="transmembrane region" description="Helical" evidence="1">
    <location>
        <begin position="232"/>
        <end position="251"/>
    </location>
</feature>
<accession>A0A1X9NET0</accession>
<dbReference type="EMBL" id="CP019343">
    <property type="protein sequence ID" value="ARN74942.1"/>
    <property type="molecule type" value="Genomic_DNA"/>
</dbReference>
<dbReference type="RefSeq" id="WP_169713987.1">
    <property type="nucleotide sequence ID" value="NZ_CP019343.1"/>
</dbReference>
<dbReference type="GO" id="GO:0016020">
    <property type="term" value="C:membrane"/>
    <property type="evidence" value="ECO:0007669"/>
    <property type="project" value="TreeGrafter"/>
</dbReference>
<gene>
    <name evidence="3" type="ORF">BST96_12955</name>
</gene>
<reference evidence="3 4" key="1">
    <citation type="submission" date="2016-11" db="EMBL/GenBank/DDBJ databases">
        <title>Trade-off between light-utilization and light-protection in marine flavobacteria.</title>
        <authorList>
            <person name="Kumagai Y."/>
        </authorList>
    </citation>
    <scope>NUCLEOTIDE SEQUENCE [LARGE SCALE GENOMIC DNA]</scope>
    <source>
        <strain evidence="3 4">NBRC 107125</strain>
    </source>
</reference>
<dbReference type="GO" id="GO:0016747">
    <property type="term" value="F:acyltransferase activity, transferring groups other than amino-acyl groups"/>
    <property type="evidence" value="ECO:0007669"/>
    <property type="project" value="InterPro"/>
</dbReference>
<feature type="transmembrane region" description="Helical" evidence="1">
    <location>
        <begin position="155"/>
        <end position="172"/>
    </location>
</feature>
<proteinExistence type="predicted"/>
<dbReference type="Proteomes" id="UP000193450">
    <property type="component" value="Chromosome"/>
</dbReference>
<dbReference type="GO" id="GO:0000271">
    <property type="term" value="P:polysaccharide biosynthetic process"/>
    <property type="evidence" value="ECO:0007669"/>
    <property type="project" value="TreeGrafter"/>
</dbReference>
<feature type="transmembrane region" description="Helical" evidence="1">
    <location>
        <begin position="206"/>
        <end position="226"/>
    </location>
</feature>
<feature type="transmembrane region" description="Helical" evidence="1">
    <location>
        <begin position="300"/>
        <end position="322"/>
    </location>
</feature>
<keyword evidence="1" id="KW-0472">Membrane</keyword>
<organism evidence="3 4">
    <name type="scientific">Oceanicoccus sagamiensis</name>
    <dbReference type="NCBI Taxonomy" id="716816"/>
    <lineage>
        <taxon>Bacteria</taxon>
        <taxon>Pseudomonadati</taxon>
        <taxon>Pseudomonadota</taxon>
        <taxon>Gammaproteobacteria</taxon>
        <taxon>Cellvibrionales</taxon>
        <taxon>Spongiibacteraceae</taxon>
        <taxon>Oceanicoccus</taxon>
    </lineage>
</organism>
<name>A0A1X9NET0_9GAMM</name>
<evidence type="ECO:0000313" key="3">
    <source>
        <dbReference type="EMBL" id="ARN74942.1"/>
    </source>
</evidence>
<dbReference type="PANTHER" id="PTHR23028:SF131">
    <property type="entry name" value="BLR2367 PROTEIN"/>
    <property type="match status" value="1"/>
</dbReference>
<evidence type="ECO:0000259" key="2">
    <source>
        <dbReference type="Pfam" id="PF01757"/>
    </source>
</evidence>
<feature type="transmembrane region" description="Helical" evidence="1">
    <location>
        <begin position="121"/>
        <end position="148"/>
    </location>
</feature>
<dbReference type="KEGG" id="osg:BST96_12955"/>
<keyword evidence="1" id="KW-0812">Transmembrane</keyword>